<accession>A0ABN7K354</accession>
<protein>
    <submittedName>
        <fullName evidence="1">Uncharacterized protein</fullName>
    </submittedName>
</protein>
<keyword evidence="2" id="KW-1185">Reference proteome</keyword>
<proteinExistence type="predicted"/>
<dbReference type="RefSeq" id="WP_229932009.1">
    <property type="nucleotide sequence ID" value="NZ_CAJHOF010000001.1"/>
</dbReference>
<evidence type="ECO:0000313" key="2">
    <source>
        <dbReference type="Proteomes" id="UP000789803"/>
    </source>
</evidence>
<dbReference type="Proteomes" id="UP000789803">
    <property type="component" value="Unassembled WGS sequence"/>
</dbReference>
<name>A0ABN7K354_9BACT</name>
<reference evidence="1 2" key="1">
    <citation type="submission" date="2020-11" db="EMBL/GenBank/DDBJ databases">
        <authorList>
            <person name="Peeters C."/>
        </authorList>
    </citation>
    <scope>NUCLEOTIDE SEQUENCE [LARGE SCALE GENOMIC DNA]</scope>
    <source>
        <strain evidence="1 2">LMG 7974</strain>
    </source>
</reference>
<gene>
    <name evidence="1" type="ORF">LMG7974_00183</name>
</gene>
<evidence type="ECO:0000313" key="1">
    <source>
        <dbReference type="EMBL" id="CAD7286983.1"/>
    </source>
</evidence>
<dbReference type="EMBL" id="CAJHOF010000001">
    <property type="protein sequence ID" value="CAD7286983.1"/>
    <property type="molecule type" value="Genomic_DNA"/>
</dbReference>
<organism evidence="1 2">
    <name type="scientific">Campylobacter majalis</name>
    <dbReference type="NCBI Taxonomy" id="2790656"/>
    <lineage>
        <taxon>Bacteria</taxon>
        <taxon>Pseudomonadati</taxon>
        <taxon>Campylobacterota</taxon>
        <taxon>Epsilonproteobacteria</taxon>
        <taxon>Campylobacterales</taxon>
        <taxon>Campylobacteraceae</taxon>
        <taxon>Campylobacter</taxon>
    </lineage>
</organism>
<sequence>MSENIQKDSFELKLEEDKKTLQQCQESKNLKSCFDCDMLFECETRKRYVDSAYNSMSKGAGGGFEF</sequence>
<comment type="caution">
    <text evidence="1">The sequence shown here is derived from an EMBL/GenBank/DDBJ whole genome shotgun (WGS) entry which is preliminary data.</text>
</comment>